<dbReference type="AlphaFoldDB" id="A0A2C9KP72"/>
<dbReference type="GO" id="GO:0008970">
    <property type="term" value="F:phospholipase A1 activity"/>
    <property type="evidence" value="ECO:0007669"/>
    <property type="project" value="TreeGrafter"/>
</dbReference>
<evidence type="ECO:0000256" key="3">
    <source>
        <dbReference type="ARBA" id="ARBA00022801"/>
    </source>
</evidence>
<dbReference type="PROSITE" id="PS51934">
    <property type="entry name" value="LRAT"/>
    <property type="match status" value="1"/>
</dbReference>
<dbReference type="PANTHER" id="PTHR13943:SF77">
    <property type="entry name" value="LRAT DOMAIN-CONTAINING PROTEIN"/>
    <property type="match status" value="1"/>
</dbReference>
<evidence type="ECO:0000256" key="5">
    <source>
        <dbReference type="SAM" id="Phobius"/>
    </source>
</evidence>
<dbReference type="InterPro" id="IPR007053">
    <property type="entry name" value="LRAT_dom"/>
</dbReference>
<dbReference type="GO" id="GO:0070292">
    <property type="term" value="P:N-acylphosphatidylethanolamine metabolic process"/>
    <property type="evidence" value="ECO:0007669"/>
    <property type="project" value="TreeGrafter"/>
</dbReference>
<keyword evidence="5" id="KW-0812">Transmembrane</keyword>
<evidence type="ECO:0000313" key="8">
    <source>
        <dbReference type="Proteomes" id="UP000076420"/>
    </source>
</evidence>
<dbReference type="GO" id="GO:0005737">
    <property type="term" value="C:cytoplasm"/>
    <property type="evidence" value="ECO:0007669"/>
    <property type="project" value="TreeGrafter"/>
</dbReference>
<keyword evidence="5" id="KW-1133">Transmembrane helix</keyword>
<sequence>MDVAKGKIVTIGNKDMYFRKLSDDEIINNALKKMNKKGYNIIFYNCEHYVFGCRYGIYLCEQAFRFTVAMAFLASLVCLLQALKGESVFFMNREKSLHVCLNGMIISFVLFKAIFNTTSSTFSTEADSAYGCQELYFQTLKNFAAFHTNW</sequence>
<proteinExistence type="inferred from homology"/>
<evidence type="ECO:0000256" key="1">
    <source>
        <dbReference type="ARBA" id="ARBA00007824"/>
    </source>
</evidence>
<evidence type="ECO:0000313" key="7">
    <source>
        <dbReference type="EnsemblMetazoa" id="BGLB021936-PA"/>
    </source>
</evidence>
<keyword evidence="4" id="KW-0443">Lipid metabolism</keyword>
<feature type="transmembrane region" description="Helical" evidence="5">
    <location>
        <begin position="63"/>
        <end position="83"/>
    </location>
</feature>
<dbReference type="PANTHER" id="PTHR13943">
    <property type="entry name" value="HRAS-LIKE SUPPRESSOR - RELATED"/>
    <property type="match status" value="1"/>
</dbReference>
<dbReference type="GO" id="GO:0016410">
    <property type="term" value="F:N-acyltransferase activity"/>
    <property type="evidence" value="ECO:0007669"/>
    <property type="project" value="TreeGrafter"/>
</dbReference>
<dbReference type="VEuPathDB" id="VectorBase:BGLB021936"/>
<dbReference type="GO" id="GO:0004623">
    <property type="term" value="F:phospholipase A2 activity"/>
    <property type="evidence" value="ECO:0007669"/>
    <property type="project" value="TreeGrafter"/>
</dbReference>
<feature type="transmembrane region" description="Helical" evidence="5">
    <location>
        <begin position="95"/>
        <end position="115"/>
    </location>
</feature>
<organism evidence="7 8">
    <name type="scientific">Biomphalaria glabrata</name>
    <name type="common">Bloodfluke planorb</name>
    <name type="synonym">Freshwater snail</name>
    <dbReference type="NCBI Taxonomy" id="6526"/>
    <lineage>
        <taxon>Eukaryota</taxon>
        <taxon>Metazoa</taxon>
        <taxon>Spiralia</taxon>
        <taxon>Lophotrochozoa</taxon>
        <taxon>Mollusca</taxon>
        <taxon>Gastropoda</taxon>
        <taxon>Heterobranchia</taxon>
        <taxon>Euthyneura</taxon>
        <taxon>Panpulmonata</taxon>
        <taxon>Hygrophila</taxon>
        <taxon>Lymnaeoidea</taxon>
        <taxon>Planorbidae</taxon>
        <taxon>Biomphalaria</taxon>
    </lineage>
</organism>
<dbReference type="InterPro" id="IPR051496">
    <property type="entry name" value="H-rev107_PLA/AT"/>
</dbReference>
<keyword evidence="5" id="KW-0472">Membrane</keyword>
<dbReference type="EnsemblMetazoa" id="BGLB021936-RA">
    <property type="protein sequence ID" value="BGLB021936-PA"/>
    <property type="gene ID" value="BGLB021936"/>
</dbReference>
<reference evidence="7" key="1">
    <citation type="submission" date="2020-05" db="UniProtKB">
        <authorList>
            <consortium name="EnsemblMetazoa"/>
        </authorList>
    </citation>
    <scope>IDENTIFICATION</scope>
    <source>
        <strain evidence="7">BB02</strain>
    </source>
</reference>
<name>A0A2C9KP72_BIOGL</name>
<feature type="domain" description="LRAT" evidence="6">
    <location>
        <begin position="1"/>
        <end position="62"/>
    </location>
</feature>
<dbReference type="Pfam" id="PF04970">
    <property type="entry name" value="LRAT"/>
    <property type="match status" value="1"/>
</dbReference>
<keyword evidence="2" id="KW-0808">Transferase</keyword>
<comment type="similarity">
    <text evidence="1">Belongs to the H-rev107 family.</text>
</comment>
<dbReference type="Gene3D" id="3.90.1720.10">
    <property type="entry name" value="endopeptidase domain like (from Nostoc punctiforme)"/>
    <property type="match status" value="1"/>
</dbReference>
<dbReference type="Proteomes" id="UP000076420">
    <property type="component" value="Unassembled WGS sequence"/>
</dbReference>
<evidence type="ECO:0000259" key="6">
    <source>
        <dbReference type="PROSITE" id="PS51934"/>
    </source>
</evidence>
<protein>
    <recommendedName>
        <fullName evidence="6">LRAT domain-containing protein</fullName>
    </recommendedName>
</protein>
<evidence type="ECO:0000256" key="4">
    <source>
        <dbReference type="ARBA" id="ARBA00023098"/>
    </source>
</evidence>
<dbReference type="KEGG" id="bgt:106077869"/>
<evidence type="ECO:0000256" key="2">
    <source>
        <dbReference type="ARBA" id="ARBA00022679"/>
    </source>
</evidence>
<gene>
    <name evidence="7" type="primary">106077869</name>
</gene>
<accession>A0A2C9KP72</accession>
<keyword evidence="3" id="KW-0378">Hydrolase</keyword>